<sequence>MNTDQHRSNPNQKWIPVLSVFIGVHLWLILPLLAQDKKKDAGPKLTVALPLVVEAGKKTKLVVRGSNLDGVTEVRVHEPKSKATLVGKPKKVGVPKDYPLDRVGDSEVEIELDVSKDAPGRTIAFSVVGPGGESNRAQVAIADDTPRVAEKEENNGFDKAQTIRVPAAVEGKIDREKDVDVFQFTGKAGDKLRIEVQAARLGSPADLMLTLLDSDKQILDSCDDFAGSPDPVLTVTLPRDGTYYLSLLESNDFGGSMFAYRLVVRKP</sequence>
<feature type="domain" description="Peptidase C-terminal archaeal/bacterial" evidence="2">
    <location>
        <begin position="178"/>
        <end position="246"/>
    </location>
</feature>
<accession>A0A5C1A2W7</accession>
<dbReference type="Gene3D" id="2.60.120.380">
    <property type="match status" value="1"/>
</dbReference>
<keyword evidence="4" id="KW-1185">Reference proteome</keyword>
<proteinExistence type="predicted"/>
<protein>
    <submittedName>
        <fullName evidence="3">Peptidase</fullName>
    </submittedName>
</protein>
<keyword evidence="1" id="KW-0472">Membrane</keyword>
<dbReference type="AlphaFoldDB" id="A0A5C1A2W7"/>
<evidence type="ECO:0000313" key="4">
    <source>
        <dbReference type="Proteomes" id="UP000324974"/>
    </source>
</evidence>
<reference evidence="4" key="1">
    <citation type="submission" date="2019-08" db="EMBL/GenBank/DDBJ databases">
        <title>Limnoglobus roseus gen. nov., sp. nov., a novel freshwater planctomycete with a giant genome from the family Gemmataceae.</title>
        <authorList>
            <person name="Kulichevskaya I.S."/>
            <person name="Naumoff D.G."/>
            <person name="Miroshnikov K."/>
            <person name="Ivanova A."/>
            <person name="Philippov D.A."/>
            <person name="Hakobyan A."/>
            <person name="Rijpstra I.C."/>
            <person name="Sinninghe Damste J.S."/>
            <person name="Liesack W."/>
            <person name="Dedysh S.N."/>
        </authorList>
    </citation>
    <scope>NUCLEOTIDE SEQUENCE [LARGE SCALE GENOMIC DNA]</scope>
    <source>
        <strain evidence="4">PX52</strain>
    </source>
</reference>
<organism evidence="3 4">
    <name type="scientific">Limnoglobus roseus</name>
    <dbReference type="NCBI Taxonomy" id="2598579"/>
    <lineage>
        <taxon>Bacteria</taxon>
        <taxon>Pseudomonadati</taxon>
        <taxon>Planctomycetota</taxon>
        <taxon>Planctomycetia</taxon>
        <taxon>Gemmatales</taxon>
        <taxon>Gemmataceae</taxon>
        <taxon>Limnoglobus</taxon>
    </lineage>
</organism>
<keyword evidence="1" id="KW-0812">Transmembrane</keyword>
<dbReference type="Proteomes" id="UP000324974">
    <property type="component" value="Chromosome"/>
</dbReference>
<name>A0A5C1A2W7_9BACT</name>
<dbReference type="EMBL" id="CP042425">
    <property type="protein sequence ID" value="QEL13451.1"/>
    <property type="molecule type" value="Genomic_DNA"/>
</dbReference>
<gene>
    <name evidence="3" type="ORF">PX52LOC_00308</name>
</gene>
<dbReference type="KEGG" id="lrs:PX52LOC_00308"/>
<keyword evidence="1" id="KW-1133">Transmembrane helix</keyword>
<feature type="transmembrane region" description="Helical" evidence="1">
    <location>
        <begin position="14"/>
        <end position="34"/>
    </location>
</feature>
<dbReference type="SUPFAM" id="SSF89260">
    <property type="entry name" value="Collagen-binding domain"/>
    <property type="match status" value="1"/>
</dbReference>
<dbReference type="Pfam" id="PF04151">
    <property type="entry name" value="PPC"/>
    <property type="match status" value="1"/>
</dbReference>
<evidence type="ECO:0000259" key="2">
    <source>
        <dbReference type="Pfam" id="PF04151"/>
    </source>
</evidence>
<evidence type="ECO:0000256" key="1">
    <source>
        <dbReference type="SAM" id="Phobius"/>
    </source>
</evidence>
<dbReference type="InterPro" id="IPR007280">
    <property type="entry name" value="Peptidase_C_arc/bac"/>
</dbReference>
<evidence type="ECO:0000313" key="3">
    <source>
        <dbReference type="EMBL" id="QEL13451.1"/>
    </source>
</evidence>